<keyword evidence="1" id="KW-0732">Signal</keyword>
<keyword evidence="3" id="KW-1185">Reference proteome</keyword>
<accession>A0A1M4S8E1</accession>
<name>A0A1M4S8E1_9BACT</name>
<sequence>MKLKSCAFLLMLASFLTQTSKAQNCDPWIVQIYKELYNATPTAKECDIKNYNNGSWNSYNELKGYIKQYKTFGTGQKINLTWQYTPSEVTGDQWITQIYKEEYGRKPNAWEYNIQNYNEGHWRTYDELKNLIRQYQSSVASAGMFLDLYDLGNGRFVVDLKINGKSVAVSMIEGRGGNVVASGGANVVAAGGGNVVASGGANVVASGGGNVIAPGGGNLVINPNVQGFRPGSIYRIQSGANRTIKTTGRGGIIIR</sequence>
<proteinExistence type="predicted"/>
<evidence type="ECO:0000256" key="1">
    <source>
        <dbReference type="SAM" id="SignalP"/>
    </source>
</evidence>
<evidence type="ECO:0000313" key="2">
    <source>
        <dbReference type="EMBL" id="SHE28460.1"/>
    </source>
</evidence>
<evidence type="ECO:0000313" key="3">
    <source>
        <dbReference type="Proteomes" id="UP000184048"/>
    </source>
</evidence>
<dbReference type="RefSeq" id="WP_072833200.1">
    <property type="nucleotide sequence ID" value="NZ_FQUU01000001.1"/>
</dbReference>
<dbReference type="EMBL" id="FQUU01000001">
    <property type="protein sequence ID" value="SHE28460.1"/>
    <property type="molecule type" value="Genomic_DNA"/>
</dbReference>
<feature type="chain" id="PRO_5009907285" evidence="1">
    <location>
        <begin position="23"/>
        <end position="255"/>
    </location>
</feature>
<reference evidence="2 3" key="1">
    <citation type="submission" date="2016-11" db="EMBL/GenBank/DDBJ databases">
        <authorList>
            <person name="Jaros S."/>
            <person name="Januszkiewicz K."/>
            <person name="Wedrychowicz H."/>
        </authorList>
    </citation>
    <scope>NUCLEOTIDE SEQUENCE [LARGE SCALE GENOMIC DNA]</scope>
    <source>
        <strain evidence="2 3">DSM 18119</strain>
    </source>
</reference>
<gene>
    <name evidence="2" type="ORF">SAMN02745131_00006</name>
</gene>
<feature type="signal peptide" evidence="1">
    <location>
        <begin position="1"/>
        <end position="22"/>
    </location>
</feature>
<protein>
    <submittedName>
        <fullName evidence="2">Uncharacterized protein</fullName>
    </submittedName>
</protein>
<organism evidence="2 3">
    <name type="scientific">Flavisolibacter ginsengisoli DSM 18119</name>
    <dbReference type="NCBI Taxonomy" id="1121884"/>
    <lineage>
        <taxon>Bacteria</taxon>
        <taxon>Pseudomonadati</taxon>
        <taxon>Bacteroidota</taxon>
        <taxon>Chitinophagia</taxon>
        <taxon>Chitinophagales</taxon>
        <taxon>Chitinophagaceae</taxon>
        <taxon>Flavisolibacter</taxon>
    </lineage>
</organism>
<dbReference type="AlphaFoldDB" id="A0A1M4S8E1"/>
<dbReference type="OrthoDB" id="1496332at2"/>
<dbReference type="Proteomes" id="UP000184048">
    <property type="component" value="Unassembled WGS sequence"/>
</dbReference>